<accession>A0A6V7J2A6</accession>
<reference evidence="1" key="1">
    <citation type="submission" date="2020-07" db="EMBL/GenBank/DDBJ databases">
        <authorList>
            <person name="Ferguson B K."/>
        </authorList>
    </citation>
    <scope>NUCLEOTIDE SEQUENCE</scope>
    <source>
        <strain evidence="1">L06</strain>
    </source>
</reference>
<gene>
    <name evidence="1" type="ORF">BBRV_LOCUS41155</name>
</gene>
<proteinExistence type="predicted"/>
<dbReference type="EMBL" id="CADCXW020000012">
    <property type="protein sequence ID" value="CAD1546250.1"/>
    <property type="molecule type" value="Genomic_DNA"/>
</dbReference>
<protein>
    <submittedName>
        <fullName evidence="1">Uncharacterized protein</fullName>
    </submittedName>
</protein>
<organism evidence="1">
    <name type="scientific">Bracon brevicornis</name>
    <dbReference type="NCBI Taxonomy" id="1563983"/>
    <lineage>
        <taxon>Eukaryota</taxon>
        <taxon>Metazoa</taxon>
        <taxon>Ecdysozoa</taxon>
        <taxon>Arthropoda</taxon>
        <taxon>Hexapoda</taxon>
        <taxon>Insecta</taxon>
        <taxon>Pterygota</taxon>
        <taxon>Neoptera</taxon>
        <taxon>Endopterygota</taxon>
        <taxon>Hymenoptera</taxon>
        <taxon>Apocrita</taxon>
        <taxon>Ichneumonoidea</taxon>
        <taxon>Braconidae</taxon>
        <taxon>Braconinae</taxon>
        <taxon>Bracon</taxon>
    </lineage>
</organism>
<name>A0A6V7J2A6_9HYME</name>
<sequence>MVLATLAMGKADCWATTLSLYTSMMMSVLLHSSALWGIEYLDILKIKQLEYFKMYLFLPRSTRALTSRLELGIDKVVVKAVGQAFNWLQEVLEMPKDRLPRRCLNKLLRLANNPVDNIPRYNWISQLNTS</sequence>
<dbReference type="AlphaFoldDB" id="A0A6V7J2A6"/>
<evidence type="ECO:0000313" key="1">
    <source>
        <dbReference type="EMBL" id="CAD1546250.1"/>
    </source>
</evidence>